<evidence type="ECO:0000259" key="3">
    <source>
        <dbReference type="PROSITE" id="PS50076"/>
    </source>
</evidence>
<reference evidence="4 5" key="1">
    <citation type="submission" date="2019-04" db="EMBL/GenBank/DDBJ databases">
        <title>Comparative genomics and transcriptomics to analyze fruiting body development in filamentous ascomycetes.</title>
        <authorList>
            <consortium name="DOE Joint Genome Institute"/>
            <person name="Lutkenhaus R."/>
            <person name="Traeger S."/>
            <person name="Breuer J."/>
            <person name="Kuo A."/>
            <person name="Lipzen A."/>
            <person name="Pangilinan J."/>
            <person name="Dilworth D."/>
            <person name="Sandor L."/>
            <person name="Poggeler S."/>
            <person name="Barry K."/>
            <person name="Grigoriev I.V."/>
            <person name="Nowrousian M."/>
        </authorList>
    </citation>
    <scope>NUCLEOTIDE SEQUENCE [LARGE SCALE GENOMIC DNA]</scope>
    <source>
        <strain evidence="4 5">CBS 389.68</strain>
    </source>
</reference>
<dbReference type="InterPro" id="IPR001623">
    <property type="entry name" value="DnaJ_domain"/>
</dbReference>
<dbReference type="InterPro" id="IPR036869">
    <property type="entry name" value="J_dom_sf"/>
</dbReference>
<name>A0A4V3SIK2_9PEZI</name>
<dbReference type="Pfam" id="PF00226">
    <property type="entry name" value="DnaJ"/>
    <property type="match status" value="1"/>
</dbReference>
<proteinExistence type="predicted"/>
<dbReference type="OrthoDB" id="10250354at2759"/>
<feature type="domain" description="J" evidence="3">
    <location>
        <begin position="2"/>
        <end position="67"/>
    </location>
</feature>
<keyword evidence="2" id="KW-0812">Transmembrane</keyword>
<keyword evidence="5" id="KW-1185">Reference proteome</keyword>
<feature type="region of interest" description="Disordered" evidence="1">
    <location>
        <begin position="68"/>
        <end position="146"/>
    </location>
</feature>
<dbReference type="EMBL" id="ML220125">
    <property type="protein sequence ID" value="TGZ80415.1"/>
    <property type="molecule type" value="Genomic_DNA"/>
</dbReference>
<dbReference type="PANTHER" id="PTHR44825:SF1">
    <property type="entry name" value="DNAJ HOMOLOG SUBFAMILY C MEMBER 4"/>
    <property type="match status" value="1"/>
</dbReference>
<evidence type="ECO:0000313" key="5">
    <source>
        <dbReference type="Proteomes" id="UP000298138"/>
    </source>
</evidence>
<dbReference type="CDD" id="cd06257">
    <property type="entry name" value="DnaJ"/>
    <property type="match status" value="1"/>
</dbReference>
<feature type="compositionally biased region" description="Gly residues" evidence="1">
    <location>
        <begin position="109"/>
        <end position="119"/>
    </location>
</feature>
<feature type="compositionally biased region" description="Low complexity" evidence="1">
    <location>
        <begin position="125"/>
        <end position="135"/>
    </location>
</feature>
<keyword evidence="2" id="KW-1133">Transmembrane helix</keyword>
<accession>A0A4V3SIK2</accession>
<dbReference type="Gene3D" id="1.10.287.110">
    <property type="entry name" value="DnaJ domain"/>
    <property type="match status" value="1"/>
</dbReference>
<dbReference type="InterPro" id="IPR052763">
    <property type="entry name" value="DnaJ_C4"/>
</dbReference>
<dbReference type="PANTHER" id="PTHR44825">
    <property type="match status" value="1"/>
</dbReference>
<evidence type="ECO:0000256" key="1">
    <source>
        <dbReference type="SAM" id="MobiDB-lite"/>
    </source>
</evidence>
<dbReference type="PROSITE" id="PS50076">
    <property type="entry name" value="DNAJ_2"/>
    <property type="match status" value="1"/>
</dbReference>
<gene>
    <name evidence="4" type="ORF">EX30DRAFT_341645</name>
</gene>
<dbReference type="STRING" id="341454.A0A4V3SIK2"/>
<organism evidence="4 5">
    <name type="scientific">Ascodesmis nigricans</name>
    <dbReference type="NCBI Taxonomy" id="341454"/>
    <lineage>
        <taxon>Eukaryota</taxon>
        <taxon>Fungi</taxon>
        <taxon>Dikarya</taxon>
        <taxon>Ascomycota</taxon>
        <taxon>Pezizomycotina</taxon>
        <taxon>Pezizomycetes</taxon>
        <taxon>Pezizales</taxon>
        <taxon>Ascodesmidaceae</taxon>
        <taxon>Ascodesmis</taxon>
    </lineage>
</organism>
<sequence length="205" mass="22350">MSHYETLNIHPTATIAEIKARFYELSKKHHPDANPTDPEAGKRFIKISTAYSVLSRPESRQKYDRELGARQHGHHSPHYAGSARGSRPASGLSRRKTQPKGPPPSYYAHGGGRGGGGYSGRAHAHAAGMGHSGSSNTGASNFSWGAKKRQHEVHEARWAARGPRVKAIVDLPTILKFVLVSGILGLCIFSGAQWKQERSERKSKA</sequence>
<dbReference type="PRINTS" id="PR00625">
    <property type="entry name" value="JDOMAIN"/>
</dbReference>
<dbReference type="Proteomes" id="UP000298138">
    <property type="component" value="Unassembled WGS sequence"/>
</dbReference>
<evidence type="ECO:0000256" key="2">
    <source>
        <dbReference type="SAM" id="Phobius"/>
    </source>
</evidence>
<feature type="transmembrane region" description="Helical" evidence="2">
    <location>
        <begin position="174"/>
        <end position="194"/>
    </location>
</feature>
<protein>
    <submittedName>
        <fullName evidence="4">DnaJ-domain-containing protein</fullName>
    </submittedName>
</protein>
<dbReference type="InParanoid" id="A0A4V3SIK2"/>
<keyword evidence="2" id="KW-0472">Membrane</keyword>
<dbReference type="AlphaFoldDB" id="A0A4V3SIK2"/>
<evidence type="ECO:0000313" key="4">
    <source>
        <dbReference type="EMBL" id="TGZ80415.1"/>
    </source>
</evidence>
<dbReference type="SMART" id="SM00271">
    <property type="entry name" value="DnaJ"/>
    <property type="match status" value="1"/>
</dbReference>
<dbReference type="SUPFAM" id="SSF46565">
    <property type="entry name" value="Chaperone J-domain"/>
    <property type="match status" value="1"/>
</dbReference>